<evidence type="ECO:0000259" key="8">
    <source>
        <dbReference type="Pfam" id="PF02687"/>
    </source>
</evidence>
<feature type="domain" description="MacB-like periplasmic core" evidence="9">
    <location>
        <begin position="19"/>
        <end position="205"/>
    </location>
</feature>
<dbReference type="InterPro" id="IPR003838">
    <property type="entry name" value="ABC3_permease_C"/>
</dbReference>
<sequence length="467" mass="50827">MNLIRLALASLKSRASNAFLTVFAIAISVTLLLGVERVSQETRAGFANTISGTDLIVGARSGSTNLLLFSVFHIGNPTNNITWQTYQHWDNNRHIAWTVPIALGDSVRGFPVVGTDQRYFEHFRYGRQQNLAFEHGGPFEIGEAVIGAEVARRLGLELGSELVVAHGTGSVSFHEHDDHPLVISGVLARTGTPVDQAVYIHLRDLDMMHGGHSHDHEHGHEAHEHSGHEGHNHESHDHGDHEHGHSHGHGDHTHTGDSHEAHAHHGQHGEAHSHEEQAHAPPPIPGISAFLVGLDSRPRAIFLQREINTYRDEPLTAIMPGTTLQDLWRTLSGFERALTVVSAFVLLTGLIGMLTMLLASLRERRREMAVLRSIGAGPGTVFTLLVSEAVALTLAGIVLGVALLYGALLVLAPWVQQSFGIVLAVSGLSFPEWVRMGIVLVAGLVISFVPAWRAYRNSLTDGLSVRL</sequence>
<dbReference type="PANTHER" id="PTHR43738">
    <property type="entry name" value="ABC TRANSPORTER, MEMBRANE PROTEIN"/>
    <property type="match status" value="1"/>
</dbReference>
<evidence type="ECO:0000259" key="9">
    <source>
        <dbReference type="Pfam" id="PF12704"/>
    </source>
</evidence>
<feature type="transmembrane region" description="Helical" evidence="7">
    <location>
        <begin position="380"/>
        <end position="413"/>
    </location>
</feature>
<dbReference type="Pfam" id="PF02687">
    <property type="entry name" value="FtsX"/>
    <property type="match status" value="1"/>
</dbReference>
<keyword evidence="3 7" id="KW-0812">Transmembrane</keyword>
<dbReference type="RefSeq" id="WP_126777332.1">
    <property type="nucleotide sequence ID" value="NZ_PIPM01000010.1"/>
</dbReference>
<feature type="transmembrane region" description="Helical" evidence="7">
    <location>
        <begin position="337"/>
        <end position="359"/>
    </location>
</feature>
<keyword evidence="2" id="KW-1003">Cell membrane</keyword>
<dbReference type="GO" id="GO:0005886">
    <property type="term" value="C:plasma membrane"/>
    <property type="evidence" value="ECO:0007669"/>
    <property type="project" value="UniProtKB-SubCell"/>
</dbReference>
<evidence type="ECO:0000256" key="6">
    <source>
        <dbReference type="SAM" id="MobiDB-lite"/>
    </source>
</evidence>
<accession>A0A432WCD8</accession>
<evidence type="ECO:0000313" key="11">
    <source>
        <dbReference type="Proteomes" id="UP000288405"/>
    </source>
</evidence>
<dbReference type="Pfam" id="PF12704">
    <property type="entry name" value="MacB_PCD"/>
    <property type="match status" value="1"/>
</dbReference>
<dbReference type="Proteomes" id="UP000288405">
    <property type="component" value="Unassembled WGS sequence"/>
</dbReference>
<reference evidence="10 11" key="1">
    <citation type="journal article" date="2011" name="Front. Microbiol.">
        <title>Genomic signatures of strain selection and enhancement in Bacillus atrophaeus var. globigii, a historical biowarfare simulant.</title>
        <authorList>
            <person name="Gibbons H.S."/>
            <person name="Broomall S.M."/>
            <person name="McNew L.A."/>
            <person name="Daligault H."/>
            <person name="Chapman C."/>
            <person name="Bruce D."/>
            <person name="Karavis M."/>
            <person name="Krepps M."/>
            <person name="McGregor P.A."/>
            <person name="Hong C."/>
            <person name="Park K.H."/>
            <person name="Akmal A."/>
            <person name="Feldman A."/>
            <person name="Lin J.S."/>
            <person name="Chang W.E."/>
            <person name="Higgs B.W."/>
            <person name="Demirev P."/>
            <person name="Lindquist J."/>
            <person name="Liem A."/>
            <person name="Fochler E."/>
            <person name="Read T.D."/>
            <person name="Tapia R."/>
            <person name="Johnson S."/>
            <person name="Bishop-Lilly K.A."/>
            <person name="Detter C."/>
            <person name="Han C."/>
            <person name="Sozhamannan S."/>
            <person name="Rosenzweig C.N."/>
            <person name="Skowronski E.W."/>
        </authorList>
    </citation>
    <scope>NUCLEOTIDE SEQUENCE [LARGE SCALE GENOMIC DNA]</scope>
    <source>
        <strain evidence="10 11">GYP-17</strain>
    </source>
</reference>
<keyword evidence="5 7" id="KW-0472">Membrane</keyword>
<dbReference type="PANTHER" id="PTHR43738:SF2">
    <property type="entry name" value="ABC TRANSPORTER PERMEASE"/>
    <property type="match status" value="1"/>
</dbReference>
<gene>
    <name evidence="10" type="ORF">CWE11_09250</name>
</gene>
<name>A0A432WCD8_9GAMM</name>
<feature type="transmembrane region" description="Helical" evidence="7">
    <location>
        <begin position="433"/>
        <end position="452"/>
    </location>
</feature>
<dbReference type="InterPro" id="IPR025857">
    <property type="entry name" value="MacB_PCD"/>
</dbReference>
<comment type="caution">
    <text evidence="10">The sequence shown here is derived from an EMBL/GenBank/DDBJ whole genome shotgun (WGS) entry which is preliminary data.</text>
</comment>
<evidence type="ECO:0000256" key="3">
    <source>
        <dbReference type="ARBA" id="ARBA00022692"/>
    </source>
</evidence>
<proteinExistence type="predicted"/>
<feature type="region of interest" description="Disordered" evidence="6">
    <location>
        <begin position="209"/>
        <end position="289"/>
    </location>
</feature>
<protein>
    <submittedName>
        <fullName evidence="10">ABC transporter permease</fullName>
    </submittedName>
</protein>
<evidence type="ECO:0000256" key="5">
    <source>
        <dbReference type="ARBA" id="ARBA00023136"/>
    </source>
</evidence>
<evidence type="ECO:0000256" key="4">
    <source>
        <dbReference type="ARBA" id="ARBA00022989"/>
    </source>
</evidence>
<evidence type="ECO:0000256" key="1">
    <source>
        <dbReference type="ARBA" id="ARBA00004651"/>
    </source>
</evidence>
<keyword evidence="4 7" id="KW-1133">Transmembrane helix</keyword>
<evidence type="ECO:0000256" key="2">
    <source>
        <dbReference type="ARBA" id="ARBA00022475"/>
    </source>
</evidence>
<evidence type="ECO:0000256" key="7">
    <source>
        <dbReference type="SAM" id="Phobius"/>
    </source>
</evidence>
<dbReference type="InterPro" id="IPR051125">
    <property type="entry name" value="ABC-4/HrtB_transporter"/>
</dbReference>
<evidence type="ECO:0000313" key="10">
    <source>
        <dbReference type="EMBL" id="RUO30137.1"/>
    </source>
</evidence>
<organism evidence="10 11">
    <name type="scientific">Aliidiomarina sanyensis</name>
    <dbReference type="NCBI Taxonomy" id="1249555"/>
    <lineage>
        <taxon>Bacteria</taxon>
        <taxon>Pseudomonadati</taxon>
        <taxon>Pseudomonadota</taxon>
        <taxon>Gammaproteobacteria</taxon>
        <taxon>Alteromonadales</taxon>
        <taxon>Idiomarinaceae</taxon>
        <taxon>Aliidiomarina</taxon>
    </lineage>
</organism>
<comment type="subcellular location">
    <subcellularLocation>
        <location evidence="1">Cell membrane</location>
        <topology evidence="1">Multi-pass membrane protein</topology>
    </subcellularLocation>
</comment>
<dbReference type="EMBL" id="PIPM01000010">
    <property type="protein sequence ID" value="RUO30137.1"/>
    <property type="molecule type" value="Genomic_DNA"/>
</dbReference>
<keyword evidence="11" id="KW-1185">Reference proteome</keyword>
<dbReference type="AlphaFoldDB" id="A0A432WCD8"/>
<feature type="domain" description="ABC3 transporter permease C-terminal" evidence="8">
    <location>
        <begin position="340"/>
        <end position="456"/>
    </location>
</feature>
<dbReference type="OrthoDB" id="9784014at2"/>
<feature type="compositionally biased region" description="Basic and acidic residues" evidence="6">
    <location>
        <begin position="209"/>
        <end position="278"/>
    </location>
</feature>